<name>A0ABT2TT27_9FIRM</name>
<reference evidence="4 5" key="1">
    <citation type="journal article" date="2021" name="ISME Commun">
        <title>Automated analysis of genomic sequences facilitates high-throughput and comprehensive description of bacteria.</title>
        <authorList>
            <person name="Hitch T.C.A."/>
        </authorList>
    </citation>
    <scope>NUCLEOTIDE SEQUENCE [LARGE SCALE GENOMIC DNA]</scope>
    <source>
        <strain evidence="4 5">Sanger_23</strain>
    </source>
</reference>
<dbReference type="Proteomes" id="UP001652409">
    <property type="component" value="Unassembled WGS sequence"/>
</dbReference>
<feature type="domain" description="Tryptophan synthase beta chain-like PALP" evidence="3">
    <location>
        <begin position="8"/>
        <end position="315"/>
    </location>
</feature>
<evidence type="ECO:0000259" key="3">
    <source>
        <dbReference type="Pfam" id="PF00291"/>
    </source>
</evidence>
<proteinExistence type="predicted"/>
<accession>A0ABT2TT27</accession>
<dbReference type="PANTHER" id="PTHR10314">
    <property type="entry name" value="CYSTATHIONINE BETA-SYNTHASE"/>
    <property type="match status" value="1"/>
</dbReference>
<dbReference type="CDD" id="cd01561">
    <property type="entry name" value="CBS_like"/>
    <property type="match status" value="1"/>
</dbReference>
<evidence type="ECO:0000313" key="4">
    <source>
        <dbReference type="EMBL" id="MCU6765252.1"/>
    </source>
</evidence>
<comment type="caution">
    <text evidence="4">The sequence shown here is derived from an EMBL/GenBank/DDBJ whole genome shotgun (WGS) entry which is preliminary data.</text>
</comment>
<dbReference type="Pfam" id="PF00291">
    <property type="entry name" value="PALP"/>
    <property type="match status" value="1"/>
</dbReference>
<dbReference type="InterPro" id="IPR001216">
    <property type="entry name" value="P-phosphate_BS"/>
</dbReference>
<keyword evidence="5" id="KW-1185">Reference proteome</keyword>
<dbReference type="EMBL" id="JAOQJL010000011">
    <property type="protein sequence ID" value="MCU6765252.1"/>
    <property type="molecule type" value="Genomic_DNA"/>
</dbReference>
<evidence type="ECO:0000256" key="2">
    <source>
        <dbReference type="ARBA" id="ARBA00022898"/>
    </source>
</evidence>
<sequence length="329" mass="35661">MANIHQSITELVGHTPLVELKNYEKSLGLKAHLLGKLEYFNPSGSVKDRAALNMILEAEKDGRLKPGGKILDFTSGNTGIATAAFANARGYEYSVVIQPGVSIERTLILKAYGVNLLQAGDVPGFLEMLKSGGLTMGKLSVVMNAYAKEHGYFYIDQGTNEDNPEAHYKTTGPEIWADTDGKVDYVVALVGTGGTLAGLSRYFKEKNPNVKIIGAQPAKQSRKSLDHPEANTIDGVLAFDEVPTDKIPVFFSPEHLPYDECLDIIAEDAYATGRKLVKTDGIFLGQSAAAAVKAATEVAKRPEAEEKNIVVILADNAFKYLSTNMYKED</sequence>
<evidence type="ECO:0000256" key="1">
    <source>
        <dbReference type="ARBA" id="ARBA00001933"/>
    </source>
</evidence>
<organism evidence="4 5">
    <name type="scientific">Blautia ammoniilytica</name>
    <dbReference type="NCBI Taxonomy" id="2981782"/>
    <lineage>
        <taxon>Bacteria</taxon>
        <taxon>Bacillati</taxon>
        <taxon>Bacillota</taxon>
        <taxon>Clostridia</taxon>
        <taxon>Lachnospirales</taxon>
        <taxon>Lachnospiraceae</taxon>
        <taxon>Blautia</taxon>
    </lineage>
</organism>
<dbReference type="InterPro" id="IPR001926">
    <property type="entry name" value="TrpB-like_PALP"/>
</dbReference>
<dbReference type="InterPro" id="IPR036052">
    <property type="entry name" value="TrpB-like_PALP_sf"/>
</dbReference>
<gene>
    <name evidence="4" type="ORF">OCV61_07455</name>
</gene>
<dbReference type="InterPro" id="IPR050214">
    <property type="entry name" value="Cys_Synth/Cystath_Beta-Synth"/>
</dbReference>
<protein>
    <submittedName>
        <fullName evidence="4">Cysteine synthase family protein</fullName>
    </submittedName>
</protein>
<comment type="cofactor">
    <cofactor evidence="1">
        <name>pyridoxal 5'-phosphate</name>
        <dbReference type="ChEBI" id="CHEBI:597326"/>
    </cofactor>
</comment>
<dbReference type="PROSITE" id="PS00901">
    <property type="entry name" value="CYS_SYNTHASE"/>
    <property type="match status" value="1"/>
</dbReference>
<dbReference type="SUPFAM" id="SSF53686">
    <property type="entry name" value="Tryptophan synthase beta subunit-like PLP-dependent enzymes"/>
    <property type="match status" value="1"/>
</dbReference>
<dbReference type="Gene3D" id="3.40.50.1100">
    <property type="match status" value="2"/>
</dbReference>
<keyword evidence="2" id="KW-0663">Pyridoxal phosphate</keyword>
<dbReference type="RefSeq" id="WP_158421280.1">
    <property type="nucleotide sequence ID" value="NZ_JAOQJL010000011.1"/>
</dbReference>
<evidence type="ECO:0000313" key="5">
    <source>
        <dbReference type="Proteomes" id="UP001652409"/>
    </source>
</evidence>